<sequence length="84" mass="9955">MNLLLEYAKDHDMHQLTLESACEEISRDFSTGFMSEYPQGMVARKVMQVRACYIEFRRFISRPGITYNEYCNKPSKDQTFLFLN</sequence>
<proteinExistence type="predicted"/>
<dbReference type="EMBL" id="NKXS01002005">
    <property type="protein sequence ID" value="PIN15862.1"/>
    <property type="molecule type" value="Genomic_DNA"/>
</dbReference>
<accession>A0A2G9HEA5</accession>
<comment type="caution">
    <text evidence="1">The sequence shown here is derived from an EMBL/GenBank/DDBJ whole genome shotgun (WGS) entry which is preliminary data.</text>
</comment>
<organism evidence="1 2">
    <name type="scientific">Handroanthus impetiginosus</name>
    <dbReference type="NCBI Taxonomy" id="429701"/>
    <lineage>
        <taxon>Eukaryota</taxon>
        <taxon>Viridiplantae</taxon>
        <taxon>Streptophyta</taxon>
        <taxon>Embryophyta</taxon>
        <taxon>Tracheophyta</taxon>
        <taxon>Spermatophyta</taxon>
        <taxon>Magnoliopsida</taxon>
        <taxon>eudicotyledons</taxon>
        <taxon>Gunneridae</taxon>
        <taxon>Pentapetalae</taxon>
        <taxon>asterids</taxon>
        <taxon>lamiids</taxon>
        <taxon>Lamiales</taxon>
        <taxon>Bignoniaceae</taxon>
        <taxon>Crescentiina</taxon>
        <taxon>Tabebuia alliance</taxon>
        <taxon>Handroanthus</taxon>
    </lineage>
</organism>
<dbReference type="AlphaFoldDB" id="A0A2G9HEA5"/>
<reference evidence="2" key="1">
    <citation type="journal article" date="2018" name="Gigascience">
        <title>Genome assembly of the Pink Ipe (Handroanthus impetiginosus, Bignoniaceae), a highly valued, ecologically keystone Neotropical timber forest tree.</title>
        <authorList>
            <person name="Silva-Junior O.B."/>
            <person name="Grattapaglia D."/>
            <person name="Novaes E."/>
            <person name="Collevatti R.G."/>
        </authorList>
    </citation>
    <scope>NUCLEOTIDE SEQUENCE [LARGE SCALE GENOMIC DNA]</scope>
    <source>
        <strain evidence="2">cv. UFG-1</strain>
    </source>
</reference>
<protein>
    <submittedName>
        <fullName evidence="1">Uncharacterized protein</fullName>
    </submittedName>
</protein>
<evidence type="ECO:0000313" key="1">
    <source>
        <dbReference type="EMBL" id="PIN15862.1"/>
    </source>
</evidence>
<evidence type="ECO:0000313" key="2">
    <source>
        <dbReference type="Proteomes" id="UP000231279"/>
    </source>
</evidence>
<dbReference type="Proteomes" id="UP000231279">
    <property type="component" value="Unassembled WGS sequence"/>
</dbReference>
<name>A0A2G9HEA5_9LAMI</name>
<gene>
    <name evidence="1" type="ORF">CDL12_11493</name>
</gene>
<keyword evidence="2" id="KW-1185">Reference proteome</keyword>